<evidence type="ECO:0000256" key="6">
    <source>
        <dbReference type="ARBA" id="ARBA00023136"/>
    </source>
</evidence>
<dbReference type="InterPro" id="IPR020846">
    <property type="entry name" value="MFS_dom"/>
</dbReference>
<dbReference type="InterPro" id="IPR011701">
    <property type="entry name" value="MFS"/>
</dbReference>
<keyword evidence="10" id="KW-1185">Reference proteome</keyword>
<dbReference type="PANTHER" id="PTHR43266:SF8">
    <property type="entry name" value="MACROLIDE-EFFLUX PROTEIN"/>
    <property type="match status" value="1"/>
</dbReference>
<dbReference type="CDD" id="cd06173">
    <property type="entry name" value="MFS_MefA_like"/>
    <property type="match status" value="1"/>
</dbReference>
<keyword evidence="6 7" id="KW-0472">Membrane</keyword>
<accession>A0A8J2YA08</accession>
<feature type="transmembrane region" description="Helical" evidence="7">
    <location>
        <begin position="12"/>
        <end position="30"/>
    </location>
</feature>
<feature type="transmembrane region" description="Helical" evidence="7">
    <location>
        <begin position="314"/>
        <end position="334"/>
    </location>
</feature>
<dbReference type="InterPro" id="IPR036259">
    <property type="entry name" value="MFS_trans_sf"/>
</dbReference>
<evidence type="ECO:0000313" key="10">
    <source>
        <dbReference type="Proteomes" id="UP000625210"/>
    </source>
</evidence>
<dbReference type="GO" id="GO:0022857">
    <property type="term" value="F:transmembrane transporter activity"/>
    <property type="evidence" value="ECO:0007669"/>
    <property type="project" value="InterPro"/>
</dbReference>
<evidence type="ECO:0000256" key="3">
    <source>
        <dbReference type="ARBA" id="ARBA00022475"/>
    </source>
</evidence>
<feature type="transmembrane region" description="Helical" evidence="7">
    <location>
        <begin position="147"/>
        <end position="165"/>
    </location>
</feature>
<feature type="transmembrane region" description="Helical" evidence="7">
    <location>
        <begin position="171"/>
        <end position="190"/>
    </location>
</feature>
<dbReference type="SUPFAM" id="SSF103473">
    <property type="entry name" value="MFS general substrate transporter"/>
    <property type="match status" value="1"/>
</dbReference>
<feature type="transmembrane region" description="Helical" evidence="7">
    <location>
        <begin position="222"/>
        <end position="245"/>
    </location>
</feature>
<name>A0A8J2YA08_9BACL</name>
<comment type="caution">
    <text evidence="9">The sequence shown here is derived from an EMBL/GenBank/DDBJ whole genome shotgun (WGS) entry which is preliminary data.</text>
</comment>
<keyword evidence="5 7" id="KW-1133">Transmembrane helix</keyword>
<feature type="transmembrane region" description="Helical" evidence="7">
    <location>
        <begin position="50"/>
        <end position="72"/>
    </location>
</feature>
<dbReference type="RefSeq" id="WP_188645959.1">
    <property type="nucleotide sequence ID" value="NZ_BMHQ01000001.1"/>
</dbReference>
<gene>
    <name evidence="9" type="ORF">GCM10011571_00750</name>
</gene>
<feature type="transmembrane region" description="Helical" evidence="7">
    <location>
        <begin position="257"/>
        <end position="277"/>
    </location>
</feature>
<dbReference type="GO" id="GO:0005886">
    <property type="term" value="C:plasma membrane"/>
    <property type="evidence" value="ECO:0007669"/>
    <property type="project" value="UniProtKB-SubCell"/>
</dbReference>
<keyword evidence="2" id="KW-0813">Transport</keyword>
<dbReference type="EMBL" id="BMHQ01000001">
    <property type="protein sequence ID" value="GGE03711.1"/>
    <property type="molecule type" value="Genomic_DNA"/>
</dbReference>
<dbReference type="AlphaFoldDB" id="A0A8J2YA08"/>
<evidence type="ECO:0000256" key="4">
    <source>
        <dbReference type="ARBA" id="ARBA00022692"/>
    </source>
</evidence>
<dbReference type="Proteomes" id="UP000625210">
    <property type="component" value="Unassembled WGS sequence"/>
</dbReference>
<comment type="subcellular location">
    <subcellularLocation>
        <location evidence="1">Cell membrane</location>
        <topology evidence="1">Multi-pass membrane protein</topology>
    </subcellularLocation>
</comment>
<feature type="domain" description="Major facilitator superfamily (MFS) profile" evidence="8">
    <location>
        <begin position="221"/>
        <end position="410"/>
    </location>
</feature>
<reference evidence="9" key="2">
    <citation type="submission" date="2020-09" db="EMBL/GenBank/DDBJ databases">
        <authorList>
            <person name="Sun Q."/>
            <person name="Zhou Y."/>
        </authorList>
    </citation>
    <scope>NUCLEOTIDE SEQUENCE</scope>
    <source>
        <strain evidence="9">CGMCC 1.15179</strain>
    </source>
</reference>
<evidence type="ECO:0000256" key="5">
    <source>
        <dbReference type="ARBA" id="ARBA00022989"/>
    </source>
</evidence>
<organism evidence="9 10">
    <name type="scientific">Marinithermofilum abyssi</name>
    <dbReference type="NCBI Taxonomy" id="1571185"/>
    <lineage>
        <taxon>Bacteria</taxon>
        <taxon>Bacillati</taxon>
        <taxon>Bacillota</taxon>
        <taxon>Bacilli</taxon>
        <taxon>Bacillales</taxon>
        <taxon>Thermoactinomycetaceae</taxon>
        <taxon>Marinithermofilum</taxon>
    </lineage>
</organism>
<sequence>MSSSLSNLFRNRVIRAILLSALFLQVGIWVRNFSILLFVMEKTDGDPFAVSMISVAEFAPIFIFSFIGGTFADRWRPKRTMIGADLLSAASIFAVLVTLLFFSWKAVFFATLFSSILSQFSQPSGMKLFKMHVPADQIQMGMSMYQTTFALFMVLGPVLGTFVYQSFGIDAAIGVTGVAFLLSAAMLYFLPPDRELKGDKKKTTLRQEMADGIRYVLSKRELTLLGACFVSAGLAIGIIQPLNIFLVTERLASPKEFLQWFMAANGLGMVLGGVVAMGISKAIAPQKMLMLGMLVSALGMSVSGISTLPWLTLIAQFVMGLVMPFIHVGINTMVLQHTKESFVGRVNGILSPLFTGAMVLMMTVAGALKKLFSIVALFEVAALLFIIGLTFILPLYRQAVKEVPTMPEAP</sequence>
<keyword evidence="4 7" id="KW-0812">Transmembrane</keyword>
<proteinExistence type="predicted"/>
<feature type="transmembrane region" description="Helical" evidence="7">
    <location>
        <begin position="374"/>
        <end position="396"/>
    </location>
</feature>
<keyword evidence="3" id="KW-1003">Cell membrane</keyword>
<evidence type="ECO:0000256" key="2">
    <source>
        <dbReference type="ARBA" id="ARBA00022448"/>
    </source>
</evidence>
<protein>
    <submittedName>
        <fullName evidence="9">MFS transporter</fullName>
    </submittedName>
</protein>
<evidence type="ECO:0000256" key="1">
    <source>
        <dbReference type="ARBA" id="ARBA00004651"/>
    </source>
</evidence>
<dbReference type="Gene3D" id="1.20.1250.20">
    <property type="entry name" value="MFS general substrate transporter like domains"/>
    <property type="match status" value="1"/>
</dbReference>
<reference evidence="9" key="1">
    <citation type="journal article" date="2014" name="Int. J. Syst. Evol. Microbiol.">
        <title>Complete genome sequence of Corynebacterium casei LMG S-19264T (=DSM 44701T), isolated from a smear-ripened cheese.</title>
        <authorList>
            <consortium name="US DOE Joint Genome Institute (JGI-PGF)"/>
            <person name="Walter F."/>
            <person name="Albersmeier A."/>
            <person name="Kalinowski J."/>
            <person name="Ruckert C."/>
        </authorList>
    </citation>
    <scope>NUCLEOTIDE SEQUENCE</scope>
    <source>
        <strain evidence="9">CGMCC 1.15179</strain>
    </source>
</reference>
<evidence type="ECO:0000259" key="8">
    <source>
        <dbReference type="PROSITE" id="PS50850"/>
    </source>
</evidence>
<dbReference type="Pfam" id="PF07690">
    <property type="entry name" value="MFS_1"/>
    <property type="match status" value="1"/>
</dbReference>
<dbReference type="PANTHER" id="PTHR43266">
    <property type="entry name" value="MACROLIDE-EFFLUX PROTEIN"/>
    <property type="match status" value="1"/>
</dbReference>
<evidence type="ECO:0000256" key="7">
    <source>
        <dbReference type="SAM" id="Phobius"/>
    </source>
</evidence>
<feature type="transmembrane region" description="Helical" evidence="7">
    <location>
        <begin position="346"/>
        <end position="368"/>
    </location>
</feature>
<dbReference type="PROSITE" id="PS50850">
    <property type="entry name" value="MFS"/>
    <property type="match status" value="1"/>
</dbReference>
<evidence type="ECO:0000313" key="9">
    <source>
        <dbReference type="EMBL" id="GGE03711.1"/>
    </source>
</evidence>